<reference evidence="3 4" key="1">
    <citation type="submission" date="2014-12" db="EMBL/GenBank/DDBJ databases">
        <title>Genome sequencing of Alteromonas marina AD001.</title>
        <authorList>
            <person name="Adrian T.G.S."/>
            <person name="Chan K.G."/>
        </authorList>
    </citation>
    <scope>NUCLEOTIDE SEQUENCE [LARGE SCALE GENOMIC DNA]</scope>
    <source>
        <strain evidence="3 4">AD001</strain>
    </source>
</reference>
<dbReference type="EMBL" id="JWLW01000012">
    <property type="protein sequence ID" value="KHT54068.1"/>
    <property type="molecule type" value="Genomic_DNA"/>
</dbReference>
<dbReference type="GO" id="GO:0000271">
    <property type="term" value="P:polysaccharide biosynthetic process"/>
    <property type="evidence" value="ECO:0007669"/>
    <property type="project" value="TreeGrafter"/>
</dbReference>
<dbReference type="GO" id="GO:0016020">
    <property type="term" value="C:membrane"/>
    <property type="evidence" value="ECO:0007669"/>
    <property type="project" value="TreeGrafter"/>
</dbReference>
<feature type="transmembrane region" description="Helical" evidence="1">
    <location>
        <begin position="317"/>
        <end position="335"/>
    </location>
</feature>
<keyword evidence="1" id="KW-0472">Membrane</keyword>
<feature type="transmembrane region" description="Helical" evidence="1">
    <location>
        <begin position="209"/>
        <end position="227"/>
    </location>
</feature>
<feature type="transmembrane region" description="Helical" evidence="1">
    <location>
        <begin position="188"/>
        <end position="204"/>
    </location>
</feature>
<dbReference type="InterPro" id="IPR050879">
    <property type="entry name" value="Acyltransferase_3"/>
</dbReference>
<dbReference type="PANTHER" id="PTHR23028:SF53">
    <property type="entry name" value="ACYL_TRANSF_3 DOMAIN-CONTAINING PROTEIN"/>
    <property type="match status" value="1"/>
</dbReference>
<dbReference type="PANTHER" id="PTHR23028">
    <property type="entry name" value="ACETYLTRANSFERASE"/>
    <property type="match status" value="1"/>
</dbReference>
<feature type="transmembrane region" description="Helical" evidence="1">
    <location>
        <begin position="282"/>
        <end position="305"/>
    </location>
</feature>
<sequence>MESLKVLLITILSFLACIVLGFVLSKTKKFSYLSDRDNRFGAIDGIRGYLALSVLYHHYVVTYYWKLNQVWQRPPENFFQNLGKVGVAIFFMITGFLFFSRIISQDRTINWFSLYKSRIFRIYPLYLFSLCVISLFVFLASNFEVNVSAIDLLKEYVKWIFFIGGTINDISDTKTIIAGVDWTLKYEWLFYLMLPVIFCFNRFVGKLGLAFLGLIAVYTYINPIRVGNVSSEYLIYFAIGSVAYPLSLYINANSKYNHVLVSTVSLLLVAILLTYPNTLDSFHVFLMAILFILVASGNSIFGILSLRASVLLGEISYSIYLLHGVVLYFIFTYWSPTEISNLTLSEYALFLPIVSLVVVAVSTITFLIIERPAIKAGKNFTFKNLKGRFLLRKVV</sequence>
<protein>
    <recommendedName>
        <fullName evidence="2">Acyltransferase 3 domain-containing protein</fullName>
    </recommendedName>
</protein>
<keyword evidence="1" id="KW-1133">Transmembrane helix</keyword>
<dbReference type="PROSITE" id="PS51257">
    <property type="entry name" value="PROKAR_LIPOPROTEIN"/>
    <property type="match status" value="1"/>
</dbReference>
<feature type="transmembrane region" description="Helical" evidence="1">
    <location>
        <begin position="347"/>
        <end position="369"/>
    </location>
</feature>
<dbReference type="InterPro" id="IPR002656">
    <property type="entry name" value="Acyl_transf_3_dom"/>
</dbReference>
<gene>
    <name evidence="3" type="ORF">RJ41_05815</name>
</gene>
<dbReference type="RefSeq" id="WP_039218174.1">
    <property type="nucleotide sequence ID" value="NZ_JWLW01000012.1"/>
</dbReference>
<evidence type="ECO:0000313" key="3">
    <source>
        <dbReference type="EMBL" id="KHT54068.1"/>
    </source>
</evidence>
<feature type="transmembrane region" description="Helical" evidence="1">
    <location>
        <begin position="259"/>
        <end position="276"/>
    </location>
</feature>
<feature type="transmembrane region" description="Helical" evidence="1">
    <location>
        <begin position="125"/>
        <end position="143"/>
    </location>
</feature>
<feature type="transmembrane region" description="Helical" evidence="1">
    <location>
        <begin position="46"/>
        <end position="65"/>
    </location>
</feature>
<evidence type="ECO:0000256" key="1">
    <source>
        <dbReference type="SAM" id="Phobius"/>
    </source>
</evidence>
<comment type="caution">
    <text evidence="3">The sequence shown here is derived from an EMBL/GenBank/DDBJ whole genome shotgun (WGS) entry which is preliminary data.</text>
</comment>
<proteinExistence type="predicted"/>
<accession>A0A0B3YAI2</accession>
<keyword evidence="1" id="KW-0812">Transmembrane</keyword>
<feature type="transmembrane region" description="Helical" evidence="1">
    <location>
        <begin position="85"/>
        <end position="104"/>
    </location>
</feature>
<dbReference type="OrthoDB" id="9767863at2"/>
<feature type="transmembrane region" description="Helical" evidence="1">
    <location>
        <begin position="233"/>
        <end position="252"/>
    </location>
</feature>
<evidence type="ECO:0000313" key="4">
    <source>
        <dbReference type="Proteomes" id="UP000031197"/>
    </source>
</evidence>
<dbReference type="GO" id="GO:0016747">
    <property type="term" value="F:acyltransferase activity, transferring groups other than amino-acyl groups"/>
    <property type="evidence" value="ECO:0007669"/>
    <property type="project" value="InterPro"/>
</dbReference>
<feature type="domain" description="Acyltransferase 3" evidence="2">
    <location>
        <begin position="42"/>
        <end position="365"/>
    </location>
</feature>
<dbReference type="AlphaFoldDB" id="A0A0B3YAI2"/>
<name>A0A0B3YAI2_9ALTE</name>
<dbReference type="Pfam" id="PF01757">
    <property type="entry name" value="Acyl_transf_3"/>
    <property type="match status" value="1"/>
</dbReference>
<keyword evidence="4" id="KW-1185">Reference proteome</keyword>
<dbReference type="Proteomes" id="UP000031197">
    <property type="component" value="Unassembled WGS sequence"/>
</dbReference>
<feature type="transmembrane region" description="Helical" evidence="1">
    <location>
        <begin position="6"/>
        <end position="25"/>
    </location>
</feature>
<organism evidence="3 4">
    <name type="scientific">Alteromonas marina</name>
    <dbReference type="NCBI Taxonomy" id="203795"/>
    <lineage>
        <taxon>Bacteria</taxon>
        <taxon>Pseudomonadati</taxon>
        <taxon>Pseudomonadota</taxon>
        <taxon>Gammaproteobacteria</taxon>
        <taxon>Alteromonadales</taxon>
        <taxon>Alteromonadaceae</taxon>
        <taxon>Alteromonas/Salinimonas group</taxon>
        <taxon>Alteromonas</taxon>
    </lineage>
</organism>
<evidence type="ECO:0000259" key="2">
    <source>
        <dbReference type="Pfam" id="PF01757"/>
    </source>
</evidence>